<feature type="transmembrane region" description="Helical" evidence="11">
    <location>
        <begin position="131"/>
        <end position="157"/>
    </location>
</feature>
<keyword evidence="9" id="KW-0739">Sodium transport</keyword>
<feature type="transmembrane region" description="Helical" evidence="11">
    <location>
        <begin position="280"/>
        <end position="298"/>
    </location>
</feature>
<proteinExistence type="inferred from homology"/>
<evidence type="ECO:0000256" key="11">
    <source>
        <dbReference type="SAM" id="Phobius"/>
    </source>
</evidence>
<dbReference type="AlphaFoldDB" id="H1DDG4"/>
<feature type="transmembrane region" description="Helical" evidence="11">
    <location>
        <begin position="27"/>
        <end position="50"/>
    </location>
</feature>
<keyword evidence="4 11" id="KW-0812">Transmembrane</keyword>
<dbReference type="PANTHER" id="PTHR43269:SF2">
    <property type="entry name" value="SODIUM_PROTON ANTIPORTER 1-RELATED"/>
    <property type="match status" value="1"/>
</dbReference>
<reference evidence="13 14" key="1">
    <citation type="submission" date="2012-01" db="EMBL/GenBank/DDBJ databases">
        <title>The Genome Sequence of Odoribacter laneus YIT 12061.</title>
        <authorList>
            <consortium name="The Broad Institute Genome Sequencing Platform"/>
            <person name="Earl A."/>
            <person name="Ward D."/>
            <person name="Feldgarden M."/>
            <person name="Gevers D."/>
            <person name="Morotomi M."/>
            <person name="Young S.K."/>
            <person name="Zeng Q."/>
            <person name="Gargeya S."/>
            <person name="Fitzgerald M."/>
            <person name="Haas B."/>
            <person name="Abouelleil A."/>
            <person name="Alvarado L."/>
            <person name="Arachchi H.M."/>
            <person name="Berlin A."/>
            <person name="Chapman S.B."/>
            <person name="Gearin G."/>
            <person name="Goldberg J."/>
            <person name="Griggs A."/>
            <person name="Gujja S."/>
            <person name="Hansen M."/>
            <person name="Heiman D."/>
            <person name="Howarth C."/>
            <person name="Larimer J."/>
            <person name="Lui A."/>
            <person name="MacDonald P.J.P."/>
            <person name="McCowen C."/>
            <person name="Montmayeur A."/>
            <person name="Murphy C."/>
            <person name="Neiman D."/>
            <person name="Pearson M."/>
            <person name="Priest M."/>
            <person name="Roberts A."/>
            <person name="Saif S."/>
            <person name="Shea T."/>
            <person name="Sisk P."/>
            <person name="Stolte C."/>
            <person name="Sykes S."/>
            <person name="Wortman J."/>
            <person name="Nusbaum C."/>
            <person name="Birren B."/>
        </authorList>
    </citation>
    <scope>NUCLEOTIDE SEQUENCE [LARGE SCALE GENOMIC DNA]</scope>
    <source>
        <strain evidence="13 14">YIT 12061</strain>
    </source>
</reference>
<dbReference type="EMBL" id="ADMC01000002">
    <property type="protein sequence ID" value="EHP50973.1"/>
    <property type="molecule type" value="Genomic_DNA"/>
</dbReference>
<dbReference type="HOGENOM" id="CLU_029697_1_0_10"/>
<name>H1DDG4_9BACT</name>
<dbReference type="STRING" id="742817.HMPREF9449_00300"/>
<feature type="transmembrane region" description="Helical" evidence="11">
    <location>
        <begin position="92"/>
        <end position="111"/>
    </location>
</feature>
<keyword evidence="8 11" id="KW-0472">Membrane</keyword>
<feature type="transmembrane region" description="Helical" evidence="11">
    <location>
        <begin position="357"/>
        <end position="378"/>
    </location>
</feature>
<evidence type="ECO:0000256" key="8">
    <source>
        <dbReference type="ARBA" id="ARBA00023136"/>
    </source>
</evidence>
<dbReference type="InterPro" id="IPR045016">
    <property type="entry name" value="NhaD-like"/>
</dbReference>
<evidence type="ECO:0000256" key="1">
    <source>
        <dbReference type="ARBA" id="ARBA00004141"/>
    </source>
</evidence>
<evidence type="ECO:0000256" key="10">
    <source>
        <dbReference type="ARBA" id="ARBA00025753"/>
    </source>
</evidence>
<gene>
    <name evidence="13" type="ORF">HMPREF9449_00300</name>
</gene>
<feature type="transmembrane region" description="Helical" evidence="11">
    <location>
        <begin position="319"/>
        <end position="337"/>
    </location>
</feature>
<keyword evidence="14" id="KW-1185">Reference proteome</keyword>
<keyword evidence="2" id="KW-0813">Transport</keyword>
<evidence type="ECO:0000313" key="14">
    <source>
        <dbReference type="Proteomes" id="UP000004892"/>
    </source>
</evidence>
<evidence type="ECO:0000256" key="9">
    <source>
        <dbReference type="ARBA" id="ARBA00023201"/>
    </source>
</evidence>
<dbReference type="GeneID" id="98067961"/>
<feature type="transmembrane region" description="Helical" evidence="11">
    <location>
        <begin position="450"/>
        <end position="467"/>
    </location>
</feature>
<comment type="similarity">
    <text evidence="10">Belongs to the NhaD Na(+)/H(+) (TC 2.A.62) antiporter family.</text>
</comment>
<feature type="transmembrane region" description="Helical" evidence="11">
    <location>
        <begin position="256"/>
        <end position="274"/>
    </location>
</feature>
<dbReference type="PANTHER" id="PTHR43269">
    <property type="entry name" value="SODIUM/PROTON ANTIPORTER 1-RELATED"/>
    <property type="match status" value="1"/>
</dbReference>
<dbReference type="eggNOG" id="COG1055">
    <property type="taxonomic scope" value="Bacteria"/>
</dbReference>
<evidence type="ECO:0000256" key="2">
    <source>
        <dbReference type="ARBA" id="ARBA00022448"/>
    </source>
</evidence>
<dbReference type="GO" id="GO:0016020">
    <property type="term" value="C:membrane"/>
    <property type="evidence" value="ECO:0007669"/>
    <property type="project" value="UniProtKB-SubCell"/>
</dbReference>
<dbReference type="PATRIC" id="fig|742817.3.peg.317"/>
<keyword evidence="7" id="KW-0406">Ion transport</keyword>
<dbReference type="NCBIfam" id="NF038006">
    <property type="entry name" value="NhaD_1"/>
    <property type="match status" value="1"/>
</dbReference>
<protein>
    <recommendedName>
        <fullName evidence="12">Citrate transporter-like domain-containing protein</fullName>
    </recommendedName>
</protein>
<comment type="caution">
    <text evidence="13">The sequence shown here is derived from an EMBL/GenBank/DDBJ whole genome shotgun (WGS) entry which is preliminary data.</text>
</comment>
<evidence type="ECO:0000256" key="4">
    <source>
        <dbReference type="ARBA" id="ARBA00022692"/>
    </source>
</evidence>
<dbReference type="RefSeq" id="WP_009135454.1">
    <property type="nucleotide sequence ID" value="NZ_JH594596.1"/>
</dbReference>
<dbReference type="GO" id="GO:0015297">
    <property type="term" value="F:antiporter activity"/>
    <property type="evidence" value="ECO:0007669"/>
    <property type="project" value="UniProtKB-KW"/>
</dbReference>
<feature type="transmembrane region" description="Helical" evidence="11">
    <location>
        <begin position="413"/>
        <end position="438"/>
    </location>
</feature>
<dbReference type="Proteomes" id="UP000004892">
    <property type="component" value="Unassembled WGS sequence"/>
</dbReference>
<keyword evidence="3" id="KW-0050">Antiport</keyword>
<feature type="domain" description="Citrate transporter-like" evidence="12">
    <location>
        <begin position="13"/>
        <end position="402"/>
    </location>
</feature>
<dbReference type="Pfam" id="PF03600">
    <property type="entry name" value="CitMHS"/>
    <property type="match status" value="1"/>
</dbReference>
<evidence type="ECO:0000256" key="5">
    <source>
        <dbReference type="ARBA" id="ARBA00022989"/>
    </source>
</evidence>
<accession>H1DDG4</accession>
<sequence>MVTAMIVIFILGYVFIALENKTGINKAAVALILGMFLWTLFIFSAASTVIQANATSFSEFLAAHKEYLSLSKPEQVIQYIVNLQIVDHLGNVAEILFYLLGAMTIVELMDIHKGFEGITRRITTRNKKKLLWLIGFITFFMSSVLDNMTSAIVMIMLLQKLLDKPQERWIFGSVVVIAANAGGAWTPIGDVTTIMLWINDNITSGDVIRSLFFPSVAALAFPLWIISLQLKGNVTPTADKSAGKDLNLVNRKESNIIFILGILCLLSVPVFKSLTHLPPFAGILLALGLLWVYMDIFYNRKKNLTPAQQFRLPYVLSKVDFPTILFFFGILMAVAALEAVGVLKDLSVFLDRDVHNVYIVSIIIGFLSSVIDNVPLVAASMGMYPVLSPQAAAAMPEPAYMANFVQDGTFWELIAYCAGTGGSILIIGSAAGVVVMGLEKINFMWYVKHISGWAIVGFLAGIGIYILQKLL</sequence>
<dbReference type="InterPro" id="IPR004680">
    <property type="entry name" value="Cit_transptr-like_dom"/>
</dbReference>
<keyword evidence="6" id="KW-0915">Sodium</keyword>
<dbReference type="GO" id="GO:0006814">
    <property type="term" value="P:sodium ion transport"/>
    <property type="evidence" value="ECO:0007669"/>
    <property type="project" value="UniProtKB-KW"/>
</dbReference>
<feature type="transmembrane region" description="Helical" evidence="11">
    <location>
        <begin position="208"/>
        <end position="226"/>
    </location>
</feature>
<evidence type="ECO:0000256" key="7">
    <source>
        <dbReference type="ARBA" id="ARBA00023065"/>
    </source>
</evidence>
<evidence type="ECO:0000259" key="12">
    <source>
        <dbReference type="Pfam" id="PF03600"/>
    </source>
</evidence>
<evidence type="ECO:0000256" key="6">
    <source>
        <dbReference type="ARBA" id="ARBA00023053"/>
    </source>
</evidence>
<keyword evidence="5 11" id="KW-1133">Transmembrane helix</keyword>
<evidence type="ECO:0000313" key="13">
    <source>
        <dbReference type="EMBL" id="EHP50973.1"/>
    </source>
</evidence>
<feature type="transmembrane region" description="Helical" evidence="11">
    <location>
        <begin position="169"/>
        <end position="188"/>
    </location>
</feature>
<comment type="subcellular location">
    <subcellularLocation>
        <location evidence="1">Membrane</location>
        <topology evidence="1">Multi-pass membrane protein</topology>
    </subcellularLocation>
</comment>
<organism evidence="13 14">
    <name type="scientific">Odoribacter laneus YIT 12061</name>
    <dbReference type="NCBI Taxonomy" id="742817"/>
    <lineage>
        <taxon>Bacteria</taxon>
        <taxon>Pseudomonadati</taxon>
        <taxon>Bacteroidota</taxon>
        <taxon>Bacteroidia</taxon>
        <taxon>Bacteroidales</taxon>
        <taxon>Odoribacteraceae</taxon>
        <taxon>Odoribacter</taxon>
    </lineage>
</organism>
<evidence type="ECO:0000256" key="3">
    <source>
        <dbReference type="ARBA" id="ARBA00022449"/>
    </source>
</evidence>